<name>A0A1H8Q4C8_9SPHI</name>
<evidence type="ECO:0008006" key="4">
    <source>
        <dbReference type="Google" id="ProtNLM"/>
    </source>
</evidence>
<dbReference type="AlphaFoldDB" id="A0A1H8Q4C8"/>
<reference evidence="3" key="1">
    <citation type="submission" date="2016-10" db="EMBL/GenBank/DDBJ databases">
        <authorList>
            <person name="Varghese N."/>
            <person name="Submissions S."/>
        </authorList>
    </citation>
    <scope>NUCLEOTIDE SEQUENCE [LARGE SCALE GENOMIC DNA]</scope>
    <source>
        <strain evidence="3">Gh-48</strain>
    </source>
</reference>
<evidence type="ECO:0000256" key="1">
    <source>
        <dbReference type="SAM" id="Phobius"/>
    </source>
</evidence>
<feature type="transmembrane region" description="Helical" evidence="1">
    <location>
        <begin position="35"/>
        <end position="54"/>
    </location>
</feature>
<dbReference type="EMBL" id="FOCL01000008">
    <property type="protein sequence ID" value="SEO49079.1"/>
    <property type="molecule type" value="Genomic_DNA"/>
</dbReference>
<organism evidence="2 3">
    <name type="scientific">Mucilaginibacter gossypiicola</name>
    <dbReference type="NCBI Taxonomy" id="551995"/>
    <lineage>
        <taxon>Bacteria</taxon>
        <taxon>Pseudomonadati</taxon>
        <taxon>Bacteroidota</taxon>
        <taxon>Sphingobacteriia</taxon>
        <taxon>Sphingobacteriales</taxon>
        <taxon>Sphingobacteriaceae</taxon>
        <taxon>Mucilaginibacter</taxon>
    </lineage>
</organism>
<keyword evidence="1" id="KW-0812">Transmembrane</keyword>
<feature type="transmembrane region" description="Helical" evidence="1">
    <location>
        <begin position="150"/>
        <end position="172"/>
    </location>
</feature>
<evidence type="ECO:0000313" key="3">
    <source>
        <dbReference type="Proteomes" id="UP000198942"/>
    </source>
</evidence>
<protein>
    <recommendedName>
        <fullName evidence="4">DUF4199 domain-containing protein</fullName>
    </recommendedName>
</protein>
<gene>
    <name evidence="2" type="ORF">SAMN05192574_108273</name>
</gene>
<keyword evidence="1" id="KW-1133">Transmembrane helix</keyword>
<dbReference type="RefSeq" id="WP_091215924.1">
    <property type="nucleotide sequence ID" value="NZ_FOCL01000008.1"/>
</dbReference>
<accession>A0A1H8Q4C8</accession>
<keyword evidence="3" id="KW-1185">Reference proteome</keyword>
<keyword evidence="1" id="KW-0472">Membrane</keyword>
<dbReference type="Proteomes" id="UP000198942">
    <property type="component" value="Unassembled WGS sequence"/>
</dbReference>
<proteinExistence type="predicted"/>
<evidence type="ECO:0000313" key="2">
    <source>
        <dbReference type="EMBL" id="SEO49079.1"/>
    </source>
</evidence>
<feature type="transmembrane region" description="Helical" evidence="1">
    <location>
        <begin position="12"/>
        <end position="29"/>
    </location>
</feature>
<dbReference type="STRING" id="551995.SAMN05192574_108273"/>
<feature type="transmembrane region" description="Helical" evidence="1">
    <location>
        <begin position="66"/>
        <end position="87"/>
    </location>
</feature>
<sequence length="176" mass="20338">MEKTLKSAKSTWMLIPGLLAIFYNLWLPVELNRGVVFGITESLGALTIIAFQVKSSKIKREPWPKLRNWGLVFLLLFCLTFIAYIIMFEMQNINISKYDTSILLPFKMNSDLRYMIAKTGNANNAILTYGPEEIRKSINESKFDIALTEIIFMVTYSLIFEFLTLSFCFFSVKDNK</sequence>